<dbReference type="SUPFAM" id="SSF51445">
    <property type="entry name" value="(Trans)glycosidases"/>
    <property type="match status" value="1"/>
</dbReference>
<dbReference type="PANTHER" id="PTHR31263:SF0">
    <property type="entry name" value="CELLULASE FAMILY PROTEIN (AFU_ORTHOLOGUE AFUA_5G14560)"/>
    <property type="match status" value="1"/>
</dbReference>
<dbReference type="Gene3D" id="3.20.20.80">
    <property type="entry name" value="Glycosidases"/>
    <property type="match status" value="1"/>
</dbReference>
<reference evidence="1" key="1">
    <citation type="submission" date="2023-06" db="EMBL/GenBank/DDBJ databases">
        <title>Genome-scale phylogeny and comparative genomics of the fungal order Sordariales.</title>
        <authorList>
            <consortium name="Lawrence Berkeley National Laboratory"/>
            <person name="Hensen N."/>
            <person name="Bonometti L."/>
            <person name="Westerberg I."/>
            <person name="Brannstrom I.O."/>
            <person name="Guillou S."/>
            <person name="Cros-Aarteil S."/>
            <person name="Calhoun S."/>
            <person name="Haridas S."/>
            <person name="Kuo A."/>
            <person name="Mondo S."/>
            <person name="Pangilinan J."/>
            <person name="Riley R."/>
            <person name="LaButti K."/>
            <person name="Andreopoulos B."/>
            <person name="Lipzen A."/>
            <person name="Chen C."/>
            <person name="Yanf M."/>
            <person name="Daum C."/>
            <person name="Ng V."/>
            <person name="Clum A."/>
            <person name="Steindorff A."/>
            <person name="Ohm R."/>
            <person name="Martin F."/>
            <person name="Silar P."/>
            <person name="Natvig D."/>
            <person name="Lalanne C."/>
            <person name="Gautier V."/>
            <person name="Ament-velasquez S.L."/>
            <person name="Kruys A."/>
            <person name="Hutchinson M.I."/>
            <person name="Powell A.J."/>
            <person name="Barry K."/>
            <person name="Miller A.N."/>
            <person name="Grigoriev I.V."/>
            <person name="Debuchy R."/>
            <person name="Gladieux P."/>
            <person name="Thoren M.H."/>
            <person name="Johannesson H."/>
        </authorList>
    </citation>
    <scope>NUCLEOTIDE SEQUENCE</scope>
    <source>
        <strain evidence="1">SMH2392-1A</strain>
    </source>
</reference>
<dbReference type="EMBL" id="JAUIRO010000005">
    <property type="protein sequence ID" value="KAK0713660.1"/>
    <property type="molecule type" value="Genomic_DNA"/>
</dbReference>
<organism evidence="1 2">
    <name type="scientific">Lasiosphaeria miniovina</name>
    <dbReference type="NCBI Taxonomy" id="1954250"/>
    <lineage>
        <taxon>Eukaryota</taxon>
        <taxon>Fungi</taxon>
        <taxon>Dikarya</taxon>
        <taxon>Ascomycota</taxon>
        <taxon>Pezizomycotina</taxon>
        <taxon>Sordariomycetes</taxon>
        <taxon>Sordariomycetidae</taxon>
        <taxon>Sordariales</taxon>
        <taxon>Lasiosphaeriaceae</taxon>
        <taxon>Lasiosphaeria</taxon>
    </lineage>
</organism>
<accession>A0AA40DSA4</accession>
<name>A0AA40DSA4_9PEZI</name>
<sequence>MASRPLSSLWLVSTTSGTAWPNGPFRTSGRWIIDASGADVTYAGVSWPAHGETMLPEGLQYQSVAAIVAKIKSLDMNAIRLTYAIEMIDQIYASATDDSHPQDVSIETALVNALGRENGTAVLASVLKNNPSFSKTTKRLQVFDAVASECAKQEIYTQGLEYMAQHAKAWPNLVSMSLRNELRQPLLNLTLYSQSYNWATWYDHMREGAAAIHAAHPDTLVFLSGLDSDTTLDAVVQGLPLTSSASSKTPAKVFDAAADFASGLADKLVLELHTYINPATCSAFEARLAAAGFQTLNGTAKNTMPLLLTEFGYTQDAATWRDSVYASCLLRFLPAKKAGWMIWVLAGSYYVREGQHDYDEGWGLLSHDWSAWRSPRHVEGGLVPLVQATLEGVRAGKKAG</sequence>
<protein>
    <submittedName>
        <fullName evidence="1">Glycoside hydrolase family 5 protein</fullName>
    </submittedName>
</protein>
<dbReference type="GO" id="GO:0016787">
    <property type="term" value="F:hydrolase activity"/>
    <property type="evidence" value="ECO:0007669"/>
    <property type="project" value="UniProtKB-KW"/>
</dbReference>
<evidence type="ECO:0000313" key="2">
    <source>
        <dbReference type="Proteomes" id="UP001172101"/>
    </source>
</evidence>
<dbReference type="GeneID" id="85327349"/>
<dbReference type="RefSeq" id="XP_060294983.1">
    <property type="nucleotide sequence ID" value="XM_060444079.1"/>
</dbReference>
<dbReference type="Proteomes" id="UP001172101">
    <property type="component" value="Unassembled WGS sequence"/>
</dbReference>
<proteinExistence type="predicted"/>
<dbReference type="AlphaFoldDB" id="A0AA40DSA4"/>
<keyword evidence="2" id="KW-1185">Reference proteome</keyword>
<keyword evidence="1" id="KW-0378">Hydrolase</keyword>
<comment type="caution">
    <text evidence="1">The sequence shown here is derived from an EMBL/GenBank/DDBJ whole genome shotgun (WGS) entry which is preliminary data.</text>
</comment>
<evidence type="ECO:0000313" key="1">
    <source>
        <dbReference type="EMBL" id="KAK0713660.1"/>
    </source>
</evidence>
<dbReference type="InterPro" id="IPR017853">
    <property type="entry name" value="GH"/>
</dbReference>
<gene>
    <name evidence="1" type="ORF">B0T26DRAFT_742233</name>
</gene>
<dbReference type="PANTHER" id="PTHR31263">
    <property type="entry name" value="CELLULASE FAMILY PROTEIN (AFU_ORTHOLOGUE AFUA_5G14560)"/>
    <property type="match status" value="1"/>
</dbReference>